<gene>
    <name evidence="2" type="ORF">AAEO58_02000</name>
</gene>
<reference evidence="2 3" key="1">
    <citation type="submission" date="2024-04" db="EMBL/GenBank/DDBJ databases">
        <title>Flavobacterium sp. DGU41 16S ribosomal RNA gene Genome sequencing and assembly.</title>
        <authorList>
            <person name="Park S."/>
        </authorList>
    </citation>
    <scope>NUCLEOTIDE SEQUENCE [LARGE SCALE GENOMIC DNA]</scope>
    <source>
        <strain evidence="2 3">DGU41</strain>
    </source>
</reference>
<organism evidence="2 3">
    <name type="scientific">Flavobacterium helocola</name>
    <dbReference type="NCBI Taxonomy" id="3139139"/>
    <lineage>
        <taxon>Bacteria</taxon>
        <taxon>Pseudomonadati</taxon>
        <taxon>Bacteroidota</taxon>
        <taxon>Flavobacteriia</taxon>
        <taxon>Flavobacteriales</taxon>
        <taxon>Flavobacteriaceae</taxon>
        <taxon>Flavobacterium</taxon>
    </lineage>
</organism>
<sequence length="65" mass="7397">MNFLIALCFLFIGVYFIYDTYKKPSPLKSTDLKGYIAGFGFVYLAIMGFIGKIDVLQIIKDIFNS</sequence>
<comment type="caution">
    <text evidence="2">The sequence shown here is derived from an EMBL/GenBank/DDBJ whole genome shotgun (WGS) entry which is preliminary data.</text>
</comment>
<feature type="transmembrane region" description="Helical" evidence="1">
    <location>
        <begin position="32"/>
        <end position="50"/>
    </location>
</feature>
<evidence type="ECO:0000313" key="3">
    <source>
        <dbReference type="Proteomes" id="UP001393056"/>
    </source>
</evidence>
<dbReference type="EMBL" id="JBBYHT010000001">
    <property type="protein sequence ID" value="MEL1246806.1"/>
    <property type="molecule type" value="Genomic_DNA"/>
</dbReference>
<dbReference type="RefSeq" id="WP_341681485.1">
    <property type="nucleotide sequence ID" value="NZ_JBBYHT010000001.1"/>
</dbReference>
<keyword evidence="1" id="KW-0472">Membrane</keyword>
<keyword evidence="1" id="KW-0812">Transmembrane</keyword>
<accession>A0ABU9I3K1</accession>
<evidence type="ECO:0000313" key="2">
    <source>
        <dbReference type="EMBL" id="MEL1246806.1"/>
    </source>
</evidence>
<dbReference type="Proteomes" id="UP001393056">
    <property type="component" value="Unassembled WGS sequence"/>
</dbReference>
<keyword evidence="1" id="KW-1133">Transmembrane helix</keyword>
<evidence type="ECO:0000256" key="1">
    <source>
        <dbReference type="SAM" id="Phobius"/>
    </source>
</evidence>
<protein>
    <submittedName>
        <fullName evidence="2">Uncharacterized protein</fullName>
    </submittedName>
</protein>
<proteinExistence type="predicted"/>
<keyword evidence="3" id="KW-1185">Reference proteome</keyword>
<name>A0ABU9I3K1_9FLAO</name>